<dbReference type="AlphaFoldDB" id="A0A1H4Q9L5"/>
<reference evidence="3 4" key="1">
    <citation type="submission" date="2016-10" db="EMBL/GenBank/DDBJ databases">
        <authorList>
            <person name="de Groot N.N."/>
        </authorList>
    </citation>
    <scope>NUCLEOTIDE SEQUENCE [LARGE SCALE GENOMIC DNA]</scope>
    <source>
        <strain evidence="3 4">DSM 21799</strain>
    </source>
</reference>
<evidence type="ECO:0000313" key="4">
    <source>
        <dbReference type="Proteomes" id="UP000199183"/>
    </source>
</evidence>
<dbReference type="EMBL" id="FNRY01000001">
    <property type="protein sequence ID" value="SEC16324.1"/>
    <property type="molecule type" value="Genomic_DNA"/>
</dbReference>
<dbReference type="Proteomes" id="UP000199183">
    <property type="component" value="Unassembled WGS sequence"/>
</dbReference>
<dbReference type="RefSeq" id="WP_143034063.1">
    <property type="nucleotide sequence ID" value="NZ_FNRY01000001.1"/>
</dbReference>
<dbReference type="STRING" id="640635.SAMN04489806_2754"/>
<organism evidence="3 4">
    <name type="scientific">Paramicrobacterium humi</name>
    <dbReference type="NCBI Taxonomy" id="640635"/>
    <lineage>
        <taxon>Bacteria</taxon>
        <taxon>Bacillati</taxon>
        <taxon>Actinomycetota</taxon>
        <taxon>Actinomycetes</taxon>
        <taxon>Micrococcales</taxon>
        <taxon>Microbacteriaceae</taxon>
        <taxon>Paramicrobacterium</taxon>
    </lineage>
</organism>
<name>A0A1H4Q9L5_9MICO</name>
<keyword evidence="4" id="KW-1185">Reference proteome</keyword>
<evidence type="ECO:0000256" key="2">
    <source>
        <dbReference type="SAM" id="Phobius"/>
    </source>
</evidence>
<dbReference type="OrthoDB" id="5149460at2"/>
<evidence type="ECO:0000256" key="1">
    <source>
        <dbReference type="SAM" id="MobiDB-lite"/>
    </source>
</evidence>
<accession>A0A1H4Q9L5</accession>
<sequence length="70" mass="7899">MSFAMILLAESEHVVNPTPMPTFMYGVLALIFFLFIGVATFTYRDVANRHSHKTGHQPTAHTYDHVGPEH</sequence>
<keyword evidence="2" id="KW-0812">Transmembrane</keyword>
<proteinExistence type="predicted"/>
<feature type="transmembrane region" description="Helical" evidence="2">
    <location>
        <begin position="23"/>
        <end position="43"/>
    </location>
</feature>
<keyword evidence="2" id="KW-1133">Transmembrane helix</keyword>
<keyword evidence="2" id="KW-0472">Membrane</keyword>
<evidence type="ECO:0000313" key="3">
    <source>
        <dbReference type="EMBL" id="SEC16324.1"/>
    </source>
</evidence>
<feature type="region of interest" description="Disordered" evidence="1">
    <location>
        <begin position="51"/>
        <end position="70"/>
    </location>
</feature>
<protein>
    <submittedName>
        <fullName evidence="3">Uncharacterized protein</fullName>
    </submittedName>
</protein>
<gene>
    <name evidence="3" type="ORF">SAMN04489806_2754</name>
</gene>